<feature type="compositionally biased region" description="Polar residues" evidence="1">
    <location>
        <begin position="93"/>
        <end position="102"/>
    </location>
</feature>
<feature type="compositionally biased region" description="Low complexity" evidence="1">
    <location>
        <begin position="71"/>
        <end position="85"/>
    </location>
</feature>
<dbReference type="Pfam" id="PF16495">
    <property type="entry name" value="SWIRM-assoc_1"/>
    <property type="match status" value="1"/>
</dbReference>
<reference evidence="3" key="1">
    <citation type="submission" date="2017-08" db="EMBL/GenBank/DDBJ databases">
        <authorList>
            <person name="Polle J.E."/>
            <person name="Barry K."/>
            <person name="Cushman J."/>
            <person name="Schmutz J."/>
            <person name="Tran D."/>
            <person name="Hathwaick L.T."/>
            <person name="Yim W.C."/>
            <person name="Jenkins J."/>
            <person name="Mckie-Krisberg Z.M."/>
            <person name="Prochnik S."/>
            <person name="Lindquist E."/>
            <person name="Dockter R.B."/>
            <person name="Adam C."/>
            <person name="Molina H."/>
            <person name="Bunkerborg J."/>
            <person name="Jin E."/>
            <person name="Buchheim M."/>
            <person name="Magnuson J."/>
        </authorList>
    </citation>
    <scope>NUCLEOTIDE SEQUENCE</scope>
    <source>
        <strain evidence="3">CCAP 19/18</strain>
    </source>
</reference>
<evidence type="ECO:0000256" key="1">
    <source>
        <dbReference type="SAM" id="MobiDB-lite"/>
    </source>
</evidence>
<feature type="region of interest" description="Disordered" evidence="1">
    <location>
        <begin position="268"/>
        <end position="298"/>
    </location>
</feature>
<evidence type="ECO:0000259" key="2">
    <source>
        <dbReference type="Pfam" id="PF16495"/>
    </source>
</evidence>
<protein>
    <recommendedName>
        <fullName evidence="2">SMARCC C-terminal domain-containing protein</fullName>
    </recommendedName>
</protein>
<name>A0ABQ7GNM4_DUNSA</name>
<dbReference type="InterPro" id="IPR032451">
    <property type="entry name" value="SMARCC_C"/>
</dbReference>
<accession>A0ABQ7GNM4</accession>
<feature type="compositionally biased region" description="Polar residues" evidence="1">
    <location>
        <begin position="275"/>
        <end position="285"/>
    </location>
</feature>
<organism evidence="3 4">
    <name type="scientific">Dunaliella salina</name>
    <name type="common">Green alga</name>
    <name type="synonym">Protococcus salinus</name>
    <dbReference type="NCBI Taxonomy" id="3046"/>
    <lineage>
        <taxon>Eukaryota</taxon>
        <taxon>Viridiplantae</taxon>
        <taxon>Chlorophyta</taxon>
        <taxon>core chlorophytes</taxon>
        <taxon>Chlorophyceae</taxon>
        <taxon>CS clade</taxon>
        <taxon>Chlamydomonadales</taxon>
        <taxon>Dunaliellaceae</taxon>
        <taxon>Dunaliella</taxon>
    </lineage>
</organism>
<comment type="caution">
    <text evidence="3">The sequence shown here is derived from an EMBL/GenBank/DDBJ whole genome shotgun (WGS) entry which is preliminary data.</text>
</comment>
<gene>
    <name evidence="3" type="ORF">DUNSADRAFT_6280</name>
</gene>
<sequence length="298" mass="31022">QSQCVQRFLSLPIEETLLDELEQGSAAPSALQAPPGAATLASSPLYPQTPKGIHIPVPALKTPIPEHQHQHPQQQQQQQQHGQQPLQPPQAPATDSATTNSAAEGPNGVAAGTSGGTAGADGVPADPLARLAELACAGDEAACSSIEEYVLGQVEVPIADSPNPLMAQLALCSLALGPQIAGAASEAALVALDNEAKAQNAGDLAQVSLSKEANHRASAAALIAAVIRAKLMADEEETEMREQALKMVHTHLGQLDHKVQLLDDLEKAMDKESSQNEMQRSQISSKLKVLRDSQASGA</sequence>
<proteinExistence type="predicted"/>
<evidence type="ECO:0000313" key="3">
    <source>
        <dbReference type="EMBL" id="KAF5836214.1"/>
    </source>
</evidence>
<evidence type="ECO:0000313" key="4">
    <source>
        <dbReference type="Proteomes" id="UP000815325"/>
    </source>
</evidence>
<dbReference type="Proteomes" id="UP000815325">
    <property type="component" value="Unassembled WGS sequence"/>
</dbReference>
<dbReference type="EMBL" id="MU069670">
    <property type="protein sequence ID" value="KAF5836214.1"/>
    <property type="molecule type" value="Genomic_DNA"/>
</dbReference>
<feature type="region of interest" description="Disordered" evidence="1">
    <location>
        <begin position="24"/>
        <end position="118"/>
    </location>
</feature>
<feature type="domain" description="SMARCC C-terminal" evidence="2">
    <location>
        <begin position="220"/>
        <end position="285"/>
    </location>
</feature>
<feature type="non-terminal residue" evidence="3">
    <location>
        <position position="1"/>
    </location>
</feature>
<keyword evidence="4" id="KW-1185">Reference proteome</keyword>